<feature type="region of interest" description="Disordered" evidence="1">
    <location>
        <begin position="35"/>
        <end position="56"/>
    </location>
</feature>
<dbReference type="Gene3D" id="1.25.40.10">
    <property type="entry name" value="Tetratricopeptide repeat domain"/>
    <property type="match status" value="1"/>
</dbReference>
<dbReference type="EMBL" id="CP159837">
    <property type="protein sequence ID" value="XCM38650.1"/>
    <property type="molecule type" value="Genomic_DNA"/>
</dbReference>
<dbReference type="AlphaFoldDB" id="A0AAU8JIL9"/>
<reference evidence="2" key="1">
    <citation type="submission" date="2024-07" db="EMBL/GenBank/DDBJ databases">
        <authorList>
            <person name="Kim Y.J."/>
            <person name="Jeong J.Y."/>
        </authorList>
    </citation>
    <scope>NUCLEOTIDE SEQUENCE</scope>
    <source>
        <strain evidence="2">GIHE-MW2</strain>
    </source>
</reference>
<organism evidence="2">
    <name type="scientific">Planktothricoides raciborskii GIHE-MW2</name>
    <dbReference type="NCBI Taxonomy" id="2792601"/>
    <lineage>
        <taxon>Bacteria</taxon>
        <taxon>Bacillati</taxon>
        <taxon>Cyanobacteriota</taxon>
        <taxon>Cyanophyceae</taxon>
        <taxon>Oscillatoriophycideae</taxon>
        <taxon>Oscillatoriales</taxon>
        <taxon>Oscillatoriaceae</taxon>
        <taxon>Planktothricoides</taxon>
    </lineage>
</organism>
<name>A0AAU8JIL9_9CYAN</name>
<accession>A0AAU8JIL9</accession>
<gene>
    <name evidence="2" type="ORF">ABWT76_001510</name>
</gene>
<evidence type="ECO:0000313" key="2">
    <source>
        <dbReference type="EMBL" id="XCM38650.1"/>
    </source>
</evidence>
<evidence type="ECO:0000256" key="1">
    <source>
        <dbReference type="SAM" id="MobiDB-lite"/>
    </source>
</evidence>
<dbReference type="InterPro" id="IPR011990">
    <property type="entry name" value="TPR-like_helical_dom_sf"/>
</dbReference>
<proteinExistence type="predicted"/>
<dbReference type="SUPFAM" id="SSF48452">
    <property type="entry name" value="TPR-like"/>
    <property type="match status" value="1"/>
</dbReference>
<sequence>MSKYCMEIIIILAILAIGFWLFWLSWGEEKQENTSEPYSSDYEFSENQTTDDDSSTIPISRESIVEKPRVEYNEISEFQSKGSDQAFSEEKMKEINSQGYQLYQQAVSQPSTEAFLKAGLAYDRSYNSFWGDNVFGGVDYRSFLANLGVSSIGEAGAKQMIETAQESLVISCECYVKALSTNPDHYWSNLHLATALAASLQVDAALLYWRKSLQLNQRDTSQALLGDSMGFDHRSVAVKEIIYRLGLGGFPQSFSSAYQQQKAIASKKLRSSPYLVKNIHGLGN</sequence>
<dbReference type="RefSeq" id="WP_190879712.1">
    <property type="nucleotide sequence ID" value="NZ_CP159837.1"/>
</dbReference>
<protein>
    <submittedName>
        <fullName evidence="2">Uncharacterized protein</fullName>
    </submittedName>
</protein>